<dbReference type="InterPro" id="IPR038729">
    <property type="entry name" value="Rad50/SbcC_AAA"/>
</dbReference>
<keyword evidence="7" id="KW-0862">Zinc</keyword>
<dbReference type="GO" id="GO:0003691">
    <property type="term" value="F:double-stranded telomeric DNA binding"/>
    <property type="evidence" value="ECO:0007669"/>
    <property type="project" value="TreeGrafter"/>
</dbReference>
<accession>A0A059EY37</accession>
<reference evidence="13" key="1">
    <citation type="submission" date="2013-02" db="EMBL/GenBank/DDBJ databases">
        <authorList>
            <consortium name="The Broad Institute Genome Sequencing Platform"/>
            <person name="Cuomo C."/>
            <person name="Becnel J."/>
            <person name="Sanscrainte N."/>
            <person name="Walker B."/>
            <person name="Young S.K."/>
            <person name="Zeng Q."/>
            <person name="Gargeya S."/>
            <person name="Fitzgerald M."/>
            <person name="Haas B."/>
            <person name="Abouelleil A."/>
            <person name="Alvarado L."/>
            <person name="Arachchi H.M."/>
            <person name="Berlin A.M."/>
            <person name="Chapman S.B."/>
            <person name="Dewar J."/>
            <person name="Goldberg J."/>
            <person name="Griggs A."/>
            <person name="Gujja S."/>
            <person name="Hansen M."/>
            <person name="Howarth C."/>
            <person name="Imamovic A."/>
            <person name="Larimer J."/>
            <person name="McCowan C."/>
            <person name="Murphy C."/>
            <person name="Neiman D."/>
            <person name="Pearson M."/>
            <person name="Priest M."/>
            <person name="Roberts A."/>
            <person name="Saif S."/>
            <person name="Shea T."/>
            <person name="Sisk P."/>
            <person name="Sykes S."/>
            <person name="Wortman J."/>
            <person name="Nusbaum C."/>
            <person name="Birren B."/>
        </authorList>
    </citation>
    <scope>NUCLEOTIDE SEQUENCE [LARGE SCALE GENOMIC DNA]</scope>
    <source>
        <strain evidence="13">PRA339</strain>
    </source>
</reference>
<evidence type="ECO:0000256" key="7">
    <source>
        <dbReference type="ARBA" id="ARBA00022833"/>
    </source>
</evidence>
<comment type="similarity">
    <text evidence="4">Belongs to the SMC family. RAD50 subfamily.</text>
</comment>
<evidence type="ECO:0000256" key="4">
    <source>
        <dbReference type="ARBA" id="ARBA00009439"/>
    </source>
</evidence>
<dbReference type="InterPro" id="IPR000082">
    <property type="entry name" value="SEA_dom"/>
</dbReference>
<dbReference type="VEuPathDB" id="MicrosporidiaDB:H312_02834"/>
<dbReference type="GO" id="GO:0030870">
    <property type="term" value="C:Mre11 complex"/>
    <property type="evidence" value="ECO:0007669"/>
    <property type="project" value="TreeGrafter"/>
</dbReference>
<dbReference type="PANTHER" id="PTHR18867">
    <property type="entry name" value="RAD50"/>
    <property type="match status" value="1"/>
</dbReference>
<evidence type="ECO:0000256" key="2">
    <source>
        <dbReference type="ARBA" id="ARBA00004123"/>
    </source>
</evidence>
<feature type="domain" description="SEA" evidence="11">
    <location>
        <begin position="460"/>
        <end position="577"/>
    </location>
</feature>
<dbReference type="OrthoDB" id="18797at2759"/>
<reference evidence="12 13" key="2">
    <citation type="submission" date="2014-03" db="EMBL/GenBank/DDBJ databases">
        <title>The Genome Sequence of Anncaliia algerae insect isolate PRA339.</title>
        <authorList>
            <consortium name="The Broad Institute Genome Sequencing Platform"/>
            <consortium name="The Broad Institute Genome Sequencing Center for Infectious Disease"/>
            <person name="Cuomo C."/>
            <person name="Becnel J."/>
            <person name="Sanscrainte N."/>
            <person name="Walker B."/>
            <person name="Young S.K."/>
            <person name="Zeng Q."/>
            <person name="Gargeya S."/>
            <person name="Fitzgerald M."/>
            <person name="Haas B."/>
            <person name="Abouelleil A."/>
            <person name="Alvarado L."/>
            <person name="Arachchi H.M."/>
            <person name="Berlin A.M."/>
            <person name="Chapman S.B."/>
            <person name="Dewar J."/>
            <person name="Goldberg J."/>
            <person name="Griggs A."/>
            <person name="Gujja S."/>
            <person name="Hansen M."/>
            <person name="Howarth C."/>
            <person name="Imamovic A."/>
            <person name="Larimer J."/>
            <person name="McCowan C."/>
            <person name="Murphy C."/>
            <person name="Neiman D."/>
            <person name="Pearson M."/>
            <person name="Priest M."/>
            <person name="Roberts A."/>
            <person name="Saif S."/>
            <person name="Shea T."/>
            <person name="Sisk P."/>
            <person name="Sykes S."/>
            <person name="Wortman J."/>
            <person name="Nusbaum C."/>
            <person name="Birren B."/>
        </authorList>
    </citation>
    <scope>NUCLEOTIDE SEQUENCE [LARGE SCALE GENOMIC DNA]</scope>
    <source>
        <strain evidence="12 13">PRA339</strain>
    </source>
</reference>
<dbReference type="Gene3D" id="3.40.50.300">
    <property type="entry name" value="P-loop containing nucleotide triphosphate hydrolases"/>
    <property type="match status" value="2"/>
</dbReference>
<comment type="cofactor">
    <cofactor evidence="1">
        <name>Zn(2+)</name>
        <dbReference type="ChEBI" id="CHEBI:29105"/>
    </cofactor>
</comment>
<dbReference type="GO" id="GO:0046872">
    <property type="term" value="F:metal ion binding"/>
    <property type="evidence" value="ECO:0007669"/>
    <property type="project" value="UniProtKB-KW"/>
</dbReference>
<dbReference type="GO" id="GO:0043047">
    <property type="term" value="F:single-stranded telomeric DNA binding"/>
    <property type="evidence" value="ECO:0007669"/>
    <property type="project" value="TreeGrafter"/>
</dbReference>
<keyword evidence="8" id="KW-0539">Nucleus</keyword>
<dbReference type="GO" id="GO:0000794">
    <property type="term" value="C:condensed nuclear chromosome"/>
    <property type="evidence" value="ECO:0007669"/>
    <property type="project" value="TreeGrafter"/>
</dbReference>
<evidence type="ECO:0000313" key="13">
    <source>
        <dbReference type="Proteomes" id="UP000030655"/>
    </source>
</evidence>
<dbReference type="SUPFAM" id="SSF52540">
    <property type="entry name" value="P-loop containing nucleoside triphosphate hydrolases"/>
    <property type="match status" value="2"/>
</dbReference>
<evidence type="ECO:0000256" key="8">
    <source>
        <dbReference type="ARBA" id="ARBA00023242"/>
    </source>
</evidence>
<dbReference type="Pfam" id="PF13476">
    <property type="entry name" value="AAA_23"/>
    <property type="match status" value="1"/>
</dbReference>
<dbReference type="Proteomes" id="UP000030655">
    <property type="component" value="Unassembled WGS sequence"/>
</dbReference>
<feature type="coiled-coil region" evidence="10">
    <location>
        <begin position="505"/>
        <end position="556"/>
    </location>
</feature>
<proteinExistence type="inferred from homology"/>
<evidence type="ECO:0000256" key="6">
    <source>
        <dbReference type="ARBA" id="ARBA00022723"/>
    </source>
</evidence>
<evidence type="ECO:0000256" key="9">
    <source>
        <dbReference type="ARBA" id="ARBA00049360"/>
    </source>
</evidence>
<feature type="coiled-coil region" evidence="10">
    <location>
        <begin position="188"/>
        <end position="267"/>
    </location>
</feature>
<evidence type="ECO:0000259" key="11">
    <source>
        <dbReference type="PROSITE" id="PS50024"/>
    </source>
</evidence>
<comment type="catalytic activity">
    <reaction evidence="9">
        <text>ATP + H2O = ADP + phosphate + H(+)</text>
        <dbReference type="Rhea" id="RHEA:13065"/>
        <dbReference type="ChEBI" id="CHEBI:15377"/>
        <dbReference type="ChEBI" id="CHEBI:15378"/>
        <dbReference type="ChEBI" id="CHEBI:30616"/>
        <dbReference type="ChEBI" id="CHEBI:43474"/>
        <dbReference type="ChEBI" id="CHEBI:456216"/>
    </reaction>
</comment>
<dbReference type="GO" id="GO:0007004">
    <property type="term" value="P:telomere maintenance via telomerase"/>
    <property type="evidence" value="ECO:0007669"/>
    <property type="project" value="TreeGrafter"/>
</dbReference>
<organism evidence="12 13">
    <name type="scientific">Anncaliia algerae PRA339</name>
    <dbReference type="NCBI Taxonomy" id="1288291"/>
    <lineage>
        <taxon>Eukaryota</taxon>
        <taxon>Fungi</taxon>
        <taxon>Fungi incertae sedis</taxon>
        <taxon>Microsporidia</taxon>
        <taxon>Tubulinosematoidea</taxon>
        <taxon>Tubulinosematidae</taxon>
        <taxon>Anncaliia</taxon>
    </lineage>
</organism>
<keyword evidence="13" id="KW-1185">Reference proteome</keyword>
<feature type="coiled-coil region" evidence="10">
    <location>
        <begin position="586"/>
        <end position="638"/>
    </location>
</feature>
<comment type="subcellular location">
    <subcellularLocation>
        <location evidence="3">Chromosome</location>
    </subcellularLocation>
    <subcellularLocation>
        <location evidence="2">Nucleus</location>
    </subcellularLocation>
</comment>
<dbReference type="GO" id="GO:0016887">
    <property type="term" value="F:ATP hydrolysis activity"/>
    <property type="evidence" value="ECO:0007669"/>
    <property type="project" value="InterPro"/>
</dbReference>
<dbReference type="PANTHER" id="PTHR18867:SF12">
    <property type="entry name" value="DNA REPAIR PROTEIN RAD50"/>
    <property type="match status" value="1"/>
</dbReference>
<dbReference type="GO" id="GO:0051880">
    <property type="term" value="F:G-quadruplex DNA binding"/>
    <property type="evidence" value="ECO:0007669"/>
    <property type="project" value="TreeGrafter"/>
</dbReference>
<dbReference type="HOGENOM" id="CLU_006184_1_0_1"/>
<sequence>MTRLDKLTIKGIRSFSPETSNTIYFFNPLTLILGSNGAGKTTIIESLKYICTGSLPPNSKNGASFIFDPKLNGQSETKAQIKLKFKNIKKENIICSRSLQLALKRNKTEVRTLENLIWVENEDKNSSTSTRCAEIDKEMSYHLGVIPSLIENVIFCHQEDSNWILDDPKIVKKRMDDIFASTKYTKALENLKIQKREISAQIKLKKQEVEFLHKQKLQKDKLEQIIKETSEKVFKLEEKSRTYNFEILKCQEIKDEFKAEISKLEERERILSFHKHELQSLEKYVNEFNKQILTEIEISEINNINFIKLEEDLIIKEHLLIQINENLTVKRKQKDESIFNKQKKQNLIQNISNARYKIINILKSKNNYLEDFKTQCLQQMIEYVDENYLTFINDSIDDNSMFKDENVSNSLRNISFVENFLGILDEFREFNKILLNSLKFKINDYEKQRVDEEGAITSEKEKLLNLNFRLKYFEDQLKDLTCFDFQELKGITKEGIQEELKKIDLEDIKNEILSLETRIQQEEKSFYENYELNLQHKMKEKRKEELEIILDKLEENCLRSLFSTCDLSNRRENKYNFVFITEKFKLEKIIKEQKDLNKLREEEKIKNKFIQMEKSNKIKELKSNIKENYEKIKDINKKYSLNDSTEILELEEFTDLEGCLKETEDLINFSKNLNIIYQKFRQESNKANECSLCKKGFLNEELTNFNQRIDNLVNLLLKNLQKYEEKKEKILCNLDICKNKSKNLQERNNIILFYNKCITELKELVAFNSLVDFLEDDEFLSDDFSSDDSVTLELEERLSSIKNNEVYYFEYNKLNEELNNKTNLNCESLKEEIIKNKELLENYKIKLQEQTYKSEELNLKLKKIIKKEEIEFKLLNLNKNRDNLNEIEKEIKILNKKIDKLTINNQLTIDKIKDISKKYNLLWENSVSIENILGNFVNELNSLIKEVNDNTKFMHEINSIDFDEKEFVVLEENYNKIFNELENYKKYIYDLRIKKELVNDNIKLIENKIKIKQLKIELQDEEIDKIHLLREKYEKICDKLFQLENTKSMNIGELNQLKEFLSKQTHELNVFYENIDDTFITADAYLKTLEVALSDIDTGIKHLDKSIVEFHSLKIEEVNRSLKALWINTYKGNDIDLIQLKAEVIEEKSYNYQLIMIKNGVELEMRNKSSAGQKVICSILFRLSLVDAFSKNCSFIALDEPTTNLDEYNMESLANTLLEVIEQKKNLSFQIIIITHDEKFLSLLNRGNFDEYYEISKIEGKSIIKIKNA</sequence>
<dbReference type="PROSITE" id="PS50024">
    <property type="entry name" value="SEA"/>
    <property type="match status" value="1"/>
</dbReference>
<keyword evidence="5" id="KW-0158">Chromosome</keyword>
<evidence type="ECO:0000313" key="12">
    <source>
        <dbReference type="EMBL" id="KCZ79782.1"/>
    </source>
</evidence>
<dbReference type="GO" id="GO:0000722">
    <property type="term" value="P:telomere maintenance via recombination"/>
    <property type="evidence" value="ECO:0007669"/>
    <property type="project" value="TreeGrafter"/>
</dbReference>
<dbReference type="GO" id="GO:0006302">
    <property type="term" value="P:double-strand break repair"/>
    <property type="evidence" value="ECO:0007669"/>
    <property type="project" value="InterPro"/>
</dbReference>
<evidence type="ECO:0000256" key="10">
    <source>
        <dbReference type="SAM" id="Coils"/>
    </source>
</evidence>
<feature type="coiled-coil region" evidence="10">
    <location>
        <begin position="706"/>
        <end position="740"/>
    </location>
</feature>
<dbReference type="InterPro" id="IPR027417">
    <property type="entry name" value="P-loop_NTPase"/>
</dbReference>
<dbReference type="EMBL" id="KK365231">
    <property type="protein sequence ID" value="KCZ79782.1"/>
    <property type="molecule type" value="Genomic_DNA"/>
</dbReference>
<gene>
    <name evidence="12" type="ORF">H312_02834</name>
</gene>
<keyword evidence="10" id="KW-0175">Coiled coil</keyword>
<keyword evidence="6" id="KW-0479">Metal-binding</keyword>
<evidence type="ECO:0000256" key="1">
    <source>
        <dbReference type="ARBA" id="ARBA00001947"/>
    </source>
</evidence>
<evidence type="ECO:0000256" key="3">
    <source>
        <dbReference type="ARBA" id="ARBA00004286"/>
    </source>
</evidence>
<dbReference type="GO" id="GO:0070192">
    <property type="term" value="P:chromosome organization involved in meiotic cell cycle"/>
    <property type="evidence" value="ECO:0007669"/>
    <property type="project" value="TreeGrafter"/>
</dbReference>
<dbReference type="STRING" id="1288291.A0A059EY37"/>
<protein>
    <recommendedName>
        <fullName evidence="11">SEA domain-containing protein</fullName>
    </recommendedName>
</protein>
<evidence type="ECO:0000256" key="5">
    <source>
        <dbReference type="ARBA" id="ARBA00022454"/>
    </source>
</evidence>
<name>A0A059EY37_9MICR</name>
<dbReference type="AlphaFoldDB" id="A0A059EY37"/>
<feature type="coiled-coil region" evidence="10">
    <location>
        <begin position="1004"/>
        <end position="1031"/>
    </location>
</feature>
<feature type="coiled-coil region" evidence="10">
    <location>
        <begin position="826"/>
        <end position="904"/>
    </location>
</feature>